<dbReference type="RefSeq" id="WP_211950007.1">
    <property type="nucleotide sequence ID" value="NZ_CAJPUY010000022.1"/>
</dbReference>
<name>A0A916MXI8_9BURK</name>
<protein>
    <recommendedName>
        <fullName evidence="3">RidA family protein</fullName>
    </recommendedName>
</protein>
<evidence type="ECO:0008006" key="3">
    <source>
        <dbReference type="Google" id="ProtNLM"/>
    </source>
</evidence>
<keyword evidence="2" id="KW-1185">Reference proteome</keyword>
<dbReference type="Proteomes" id="UP000672934">
    <property type="component" value="Unassembled WGS sequence"/>
</dbReference>
<proteinExistence type="predicted"/>
<dbReference type="InterPro" id="IPR006175">
    <property type="entry name" value="YjgF/YER057c/UK114"/>
</dbReference>
<dbReference type="InterPro" id="IPR035959">
    <property type="entry name" value="RutC-like_sf"/>
</dbReference>
<organism evidence="1 2">
    <name type="scientific">Cupriavidus yeoncheonensis</name>
    <dbReference type="NCBI Taxonomy" id="1462994"/>
    <lineage>
        <taxon>Bacteria</taxon>
        <taxon>Pseudomonadati</taxon>
        <taxon>Pseudomonadota</taxon>
        <taxon>Betaproteobacteria</taxon>
        <taxon>Burkholderiales</taxon>
        <taxon>Burkholderiaceae</taxon>
        <taxon>Cupriavidus</taxon>
    </lineage>
</organism>
<dbReference type="EMBL" id="CAJPUY010000022">
    <property type="protein sequence ID" value="CAG2154662.1"/>
    <property type="molecule type" value="Genomic_DNA"/>
</dbReference>
<sequence>MYELASQNALLNFINPNALYDPRCNGYSHVAVARGPGRIVYVAGQGGEDAAGGLSPVFARQVGQAMRNLRCALRAAGAVPADVAKLTVLVVDHSPERHRIVTSAIRETWGDAPAPACTLIPVPKLALEEMLFEIEATAVLAG</sequence>
<dbReference type="CDD" id="cd00448">
    <property type="entry name" value="YjgF_YER057c_UK114_family"/>
    <property type="match status" value="1"/>
</dbReference>
<reference evidence="1" key="1">
    <citation type="submission" date="2021-03" db="EMBL/GenBank/DDBJ databases">
        <authorList>
            <person name="Peeters C."/>
        </authorList>
    </citation>
    <scope>NUCLEOTIDE SEQUENCE</scope>
    <source>
        <strain evidence="1">LMG 31506</strain>
    </source>
</reference>
<dbReference type="PANTHER" id="PTHR43857">
    <property type="entry name" value="BLR7761 PROTEIN"/>
    <property type="match status" value="1"/>
</dbReference>
<dbReference type="PANTHER" id="PTHR43857:SF1">
    <property type="entry name" value="YJGH FAMILY PROTEIN"/>
    <property type="match status" value="1"/>
</dbReference>
<evidence type="ECO:0000313" key="1">
    <source>
        <dbReference type="EMBL" id="CAG2154662.1"/>
    </source>
</evidence>
<gene>
    <name evidence="1" type="ORF">LMG31506_05155</name>
</gene>
<dbReference type="Pfam" id="PF01042">
    <property type="entry name" value="Ribonuc_L-PSP"/>
    <property type="match status" value="1"/>
</dbReference>
<dbReference type="SUPFAM" id="SSF55298">
    <property type="entry name" value="YjgF-like"/>
    <property type="match status" value="1"/>
</dbReference>
<dbReference type="AlphaFoldDB" id="A0A916MXI8"/>
<dbReference type="Gene3D" id="3.30.1330.40">
    <property type="entry name" value="RutC-like"/>
    <property type="match status" value="1"/>
</dbReference>
<evidence type="ECO:0000313" key="2">
    <source>
        <dbReference type="Proteomes" id="UP000672934"/>
    </source>
</evidence>
<comment type="caution">
    <text evidence="1">The sequence shown here is derived from an EMBL/GenBank/DDBJ whole genome shotgun (WGS) entry which is preliminary data.</text>
</comment>
<accession>A0A916MXI8</accession>